<feature type="region of interest" description="Disordered" evidence="1">
    <location>
        <begin position="1"/>
        <end position="60"/>
    </location>
</feature>
<organism evidence="2 3">
    <name type="scientific">Sandarakinorhabdus glacialis</name>
    <dbReference type="NCBI Taxonomy" id="1614636"/>
    <lineage>
        <taxon>Bacteria</taxon>
        <taxon>Pseudomonadati</taxon>
        <taxon>Pseudomonadota</taxon>
        <taxon>Alphaproteobacteria</taxon>
        <taxon>Sphingomonadales</taxon>
        <taxon>Sphingosinicellaceae</taxon>
        <taxon>Sandarakinorhabdus</taxon>
    </lineage>
</organism>
<dbReference type="Proteomes" id="UP000635071">
    <property type="component" value="Unassembled WGS sequence"/>
</dbReference>
<keyword evidence="3" id="KW-1185">Reference proteome</keyword>
<dbReference type="AlphaFoldDB" id="A0A917E686"/>
<feature type="region of interest" description="Disordered" evidence="1">
    <location>
        <begin position="78"/>
        <end position="161"/>
    </location>
</feature>
<evidence type="ECO:0000256" key="1">
    <source>
        <dbReference type="SAM" id="MobiDB-lite"/>
    </source>
</evidence>
<gene>
    <name evidence="2" type="ORF">GCM10011529_13670</name>
</gene>
<reference evidence="2" key="1">
    <citation type="journal article" date="2014" name="Int. J. Syst. Evol. Microbiol.">
        <title>Complete genome sequence of Corynebacterium casei LMG S-19264T (=DSM 44701T), isolated from a smear-ripened cheese.</title>
        <authorList>
            <consortium name="US DOE Joint Genome Institute (JGI-PGF)"/>
            <person name="Walter F."/>
            <person name="Albersmeier A."/>
            <person name="Kalinowski J."/>
            <person name="Ruckert C."/>
        </authorList>
    </citation>
    <scope>NUCLEOTIDE SEQUENCE</scope>
    <source>
        <strain evidence="2">CGMCC 1.15519</strain>
    </source>
</reference>
<dbReference type="RefSeq" id="WP_188762195.1">
    <property type="nucleotide sequence ID" value="NZ_BMJM01000004.1"/>
</dbReference>
<feature type="compositionally biased region" description="Acidic residues" evidence="1">
    <location>
        <begin position="177"/>
        <end position="189"/>
    </location>
</feature>
<comment type="caution">
    <text evidence="2">The sequence shown here is derived from an EMBL/GenBank/DDBJ whole genome shotgun (WGS) entry which is preliminary data.</text>
</comment>
<accession>A0A917E686</accession>
<sequence length="189" mass="20230">MPDPRDQMPEDEPNLEQREPDQAQDVANDSLYGATGDDADDDVLGSTKPRGGLDDDNDLVDTVDQLKQMLTSGRIDMSAYAGEPMMDDGDTVISDLDSPDGMEGRGDDDIGGHPDDTGRLDNIADTGDDPLAAMSSDHGDDGETEDDDALTEDVDEDDLPGGIVLNEERIDIMREIDDGEDEAGEDGGR</sequence>
<reference evidence="2" key="2">
    <citation type="submission" date="2020-09" db="EMBL/GenBank/DDBJ databases">
        <authorList>
            <person name="Sun Q."/>
            <person name="Zhou Y."/>
        </authorList>
    </citation>
    <scope>NUCLEOTIDE SEQUENCE</scope>
    <source>
        <strain evidence="2">CGMCC 1.15519</strain>
    </source>
</reference>
<name>A0A917E686_9SPHN</name>
<proteinExistence type="predicted"/>
<evidence type="ECO:0000313" key="3">
    <source>
        <dbReference type="Proteomes" id="UP000635071"/>
    </source>
</evidence>
<feature type="compositionally biased region" description="Basic and acidic residues" evidence="1">
    <location>
        <begin position="102"/>
        <end position="119"/>
    </location>
</feature>
<feature type="compositionally biased region" description="Acidic residues" evidence="1">
    <location>
        <begin position="140"/>
        <end position="159"/>
    </location>
</feature>
<feature type="region of interest" description="Disordered" evidence="1">
    <location>
        <begin position="170"/>
        <end position="189"/>
    </location>
</feature>
<dbReference type="EMBL" id="BMJM01000004">
    <property type="protein sequence ID" value="GGE08510.1"/>
    <property type="molecule type" value="Genomic_DNA"/>
</dbReference>
<protein>
    <submittedName>
        <fullName evidence="2">Uncharacterized protein</fullName>
    </submittedName>
</protein>
<evidence type="ECO:0000313" key="2">
    <source>
        <dbReference type="EMBL" id="GGE08510.1"/>
    </source>
</evidence>